<keyword evidence="4 6" id="KW-0472">Membrane</keyword>
<evidence type="ECO:0000256" key="6">
    <source>
        <dbReference type="SAM" id="Phobius"/>
    </source>
</evidence>
<name>A0A815Z8V6_9BILA</name>
<comment type="caution">
    <text evidence="8">The sequence shown here is derived from an EMBL/GenBank/DDBJ whole genome shotgun (WGS) entry which is preliminary data.</text>
</comment>
<evidence type="ECO:0000313" key="12">
    <source>
        <dbReference type="Proteomes" id="UP000663855"/>
    </source>
</evidence>
<dbReference type="EMBL" id="CAJNRE010007942">
    <property type="protein sequence ID" value="CAF2069108.1"/>
    <property type="molecule type" value="Genomic_DNA"/>
</dbReference>
<evidence type="ECO:0000256" key="5">
    <source>
        <dbReference type="SAM" id="MobiDB-lite"/>
    </source>
</evidence>
<keyword evidence="2 6" id="KW-0812">Transmembrane</keyword>
<evidence type="ECO:0000256" key="3">
    <source>
        <dbReference type="ARBA" id="ARBA00022989"/>
    </source>
</evidence>
<keyword evidence="3 6" id="KW-1133">Transmembrane helix</keyword>
<proteinExistence type="predicted"/>
<dbReference type="Proteomes" id="UP000663834">
    <property type="component" value="Unassembled WGS sequence"/>
</dbReference>
<dbReference type="PANTHER" id="PTHR15549">
    <property type="entry name" value="PAIRED IMMUNOGLOBULIN-LIKE TYPE 2 RECEPTOR"/>
    <property type="match status" value="1"/>
</dbReference>
<evidence type="ECO:0000256" key="4">
    <source>
        <dbReference type="ARBA" id="ARBA00023136"/>
    </source>
</evidence>
<dbReference type="Proteomes" id="UP000663824">
    <property type="component" value="Unassembled WGS sequence"/>
</dbReference>
<evidence type="ECO:0000313" key="11">
    <source>
        <dbReference type="EMBL" id="CAF3952660.1"/>
    </source>
</evidence>
<organism evidence="8 12">
    <name type="scientific">Rotaria magnacalcarata</name>
    <dbReference type="NCBI Taxonomy" id="392030"/>
    <lineage>
        <taxon>Eukaryota</taxon>
        <taxon>Metazoa</taxon>
        <taxon>Spiralia</taxon>
        <taxon>Gnathifera</taxon>
        <taxon>Rotifera</taxon>
        <taxon>Eurotatoria</taxon>
        <taxon>Bdelloidea</taxon>
        <taxon>Philodinida</taxon>
        <taxon>Philodinidae</taxon>
        <taxon>Rotaria</taxon>
    </lineage>
</organism>
<gene>
    <name evidence="11" type="ORF">BYL167_LOCUS11102</name>
    <name evidence="8" type="ORF">CJN711_LOCUS32821</name>
    <name evidence="10" type="ORF">GIL414_LOCUS8085</name>
    <name evidence="7" type="ORF">KQP761_LOCUS3926</name>
    <name evidence="9" type="ORF">MBJ925_LOCUS16377</name>
</gene>
<dbReference type="Proteomes" id="UP000663855">
    <property type="component" value="Unassembled WGS sequence"/>
</dbReference>
<sequence length="297" mass="32551">MCTATTISSSTTTSTTTNSTTTASTTTSLKTTATPTISITSIISTTSTASITSTTSTTSTTATPSTASTTSTTSTTVTTLTTSMTSQIVNSRSPNNLSLTLGLGLGLGLLLLLILSILATYLFCRCCPGYLWGKLRQRYWKDVQTECDGYRKQFSNQVSNSSNGTSDGDIENYRRQYINKKPQERKADSSNEHPFQSNSFSSFNIPSLVATRPTLMSSSSINIISNESIPTEWIHSIQLSATESKGSMFVQAFHGKIFLKMNVKERVFEKIERILSTTNVFRRVSQNFERVPTRTCW</sequence>
<evidence type="ECO:0000256" key="1">
    <source>
        <dbReference type="ARBA" id="ARBA00004167"/>
    </source>
</evidence>
<feature type="region of interest" description="Disordered" evidence="5">
    <location>
        <begin position="1"/>
        <end position="25"/>
    </location>
</feature>
<dbReference type="Proteomes" id="UP000681967">
    <property type="component" value="Unassembled WGS sequence"/>
</dbReference>
<dbReference type="EMBL" id="CAJNOV010015765">
    <property type="protein sequence ID" value="CAF1579446.1"/>
    <property type="molecule type" value="Genomic_DNA"/>
</dbReference>
<dbReference type="InterPro" id="IPR051694">
    <property type="entry name" value="Immunoregulatory_rcpt-like"/>
</dbReference>
<dbReference type="GO" id="GO:0071944">
    <property type="term" value="C:cell periphery"/>
    <property type="evidence" value="ECO:0007669"/>
    <property type="project" value="UniProtKB-ARBA"/>
</dbReference>
<dbReference type="EMBL" id="CAJOBH010003440">
    <property type="protein sequence ID" value="CAF3952660.1"/>
    <property type="molecule type" value="Genomic_DNA"/>
</dbReference>
<reference evidence="8" key="1">
    <citation type="submission" date="2021-02" db="EMBL/GenBank/DDBJ databases">
        <authorList>
            <person name="Nowell W R."/>
        </authorList>
    </citation>
    <scope>NUCLEOTIDE SEQUENCE</scope>
</reference>
<dbReference type="EMBL" id="CAJOBJ010002571">
    <property type="protein sequence ID" value="CAF3931250.1"/>
    <property type="molecule type" value="Genomic_DNA"/>
</dbReference>
<dbReference type="AlphaFoldDB" id="A0A815Z8V6"/>
<comment type="subcellular location">
    <subcellularLocation>
        <location evidence="1">Membrane</location>
        <topology evidence="1">Single-pass membrane protein</topology>
    </subcellularLocation>
</comment>
<dbReference type="EMBL" id="CAJNOW010000597">
    <property type="protein sequence ID" value="CAF1283972.1"/>
    <property type="molecule type" value="Genomic_DNA"/>
</dbReference>
<dbReference type="GO" id="GO:0016020">
    <property type="term" value="C:membrane"/>
    <property type="evidence" value="ECO:0007669"/>
    <property type="project" value="UniProtKB-SubCell"/>
</dbReference>
<evidence type="ECO:0000313" key="7">
    <source>
        <dbReference type="EMBL" id="CAF1283972.1"/>
    </source>
</evidence>
<evidence type="ECO:0000313" key="9">
    <source>
        <dbReference type="EMBL" id="CAF2069108.1"/>
    </source>
</evidence>
<evidence type="ECO:0000256" key="2">
    <source>
        <dbReference type="ARBA" id="ARBA00022692"/>
    </source>
</evidence>
<accession>A0A815Z8V6</accession>
<protein>
    <submittedName>
        <fullName evidence="8">Uncharacterized protein</fullName>
    </submittedName>
</protein>
<evidence type="ECO:0000313" key="8">
    <source>
        <dbReference type="EMBL" id="CAF1579446.1"/>
    </source>
</evidence>
<evidence type="ECO:0000313" key="10">
    <source>
        <dbReference type="EMBL" id="CAF3931250.1"/>
    </source>
</evidence>
<dbReference type="Proteomes" id="UP000681720">
    <property type="component" value="Unassembled WGS sequence"/>
</dbReference>
<feature type="transmembrane region" description="Helical" evidence="6">
    <location>
        <begin position="101"/>
        <end position="123"/>
    </location>
</feature>